<reference evidence="4" key="2">
    <citation type="submission" date="2023-05" db="EMBL/GenBank/DDBJ databases">
        <authorList>
            <consortium name="Lawrence Berkeley National Laboratory"/>
            <person name="Steindorff A."/>
            <person name="Hensen N."/>
            <person name="Bonometti L."/>
            <person name="Westerberg I."/>
            <person name="Brannstrom I.O."/>
            <person name="Guillou S."/>
            <person name="Cros-Aarteil S."/>
            <person name="Calhoun S."/>
            <person name="Haridas S."/>
            <person name="Kuo A."/>
            <person name="Mondo S."/>
            <person name="Pangilinan J."/>
            <person name="Riley R."/>
            <person name="Labutti K."/>
            <person name="Andreopoulos B."/>
            <person name="Lipzen A."/>
            <person name="Chen C."/>
            <person name="Yanf M."/>
            <person name="Daum C."/>
            <person name="Ng V."/>
            <person name="Clum A."/>
            <person name="Ohm R."/>
            <person name="Martin F."/>
            <person name="Silar P."/>
            <person name="Natvig D."/>
            <person name="Lalanne C."/>
            <person name="Gautier V."/>
            <person name="Ament-Velasquez S.L."/>
            <person name="Kruys A."/>
            <person name="Hutchinson M.I."/>
            <person name="Powell A.J."/>
            <person name="Barry K."/>
            <person name="Miller A.N."/>
            <person name="Grigoriev I.V."/>
            <person name="Debuchy R."/>
            <person name="Gladieux P."/>
            <person name="Thoren M.H."/>
            <person name="Johannesson H."/>
        </authorList>
    </citation>
    <scope>NUCLEOTIDE SEQUENCE</scope>
    <source>
        <strain evidence="4">PSN309</strain>
    </source>
</reference>
<evidence type="ECO:0000256" key="2">
    <source>
        <dbReference type="ARBA" id="ARBA00022694"/>
    </source>
</evidence>
<dbReference type="GO" id="GO:0032447">
    <property type="term" value="P:protein urmylation"/>
    <property type="evidence" value="ECO:0007669"/>
    <property type="project" value="UniProtKB-UniRule"/>
</dbReference>
<keyword evidence="2 3" id="KW-0819">tRNA processing</keyword>
<name>A0AAN7AMA0_9PEZI</name>
<evidence type="ECO:0000313" key="5">
    <source>
        <dbReference type="Proteomes" id="UP001302126"/>
    </source>
</evidence>
<dbReference type="GO" id="GO:0016783">
    <property type="term" value="F:sulfurtransferase activity"/>
    <property type="evidence" value="ECO:0007669"/>
    <property type="project" value="TreeGrafter"/>
</dbReference>
<dbReference type="Pfam" id="PF10288">
    <property type="entry name" value="CTU2"/>
    <property type="match status" value="1"/>
</dbReference>
<dbReference type="GO" id="GO:0005829">
    <property type="term" value="C:cytosol"/>
    <property type="evidence" value="ECO:0007669"/>
    <property type="project" value="TreeGrafter"/>
</dbReference>
<keyword evidence="5" id="KW-1185">Reference proteome</keyword>
<dbReference type="PANTHER" id="PTHR20882">
    <property type="entry name" value="CYTOPLASMIC TRNA 2-THIOLATION PROTEIN 2"/>
    <property type="match status" value="1"/>
</dbReference>
<sequence length="406" mass="44025">MDSNPVPAVSPTQQQSIVKCKKCHTNEATLLSRAQLVCRNCFTKFITTKCVKQIGILGKETKPAPSREGTGPPSRKYLLGLSLGPSSTTLLHLLHENVEYQLAKGNNAPFDLIVVHISSSSSPEATILEKYQTRYPHFSFQTHPLSEALALPAINWQYILPSSSSAPQTLEELFTILPSNSQASRADITNLLTRHLLLSLAVSTNAQALLLGHSTTAIAELTLSEAAKGRGFSLPWQINDGLFNAGEDGEKKMLVFHPLRDILRKEIVTYTTLTSPPLTDLIPQDDPSFDSINGNGNGQKSVVSHKDLSIEEVMSRYFADVEENYPSVVANVARTAGKLVRLVSGNEDGKGEQGSCALCRMPMDGEGDERWRGELGPDETALTTTTTSTRPGGGKLCYGCERSTVG</sequence>
<dbReference type="Gene3D" id="3.40.50.620">
    <property type="entry name" value="HUPs"/>
    <property type="match status" value="1"/>
</dbReference>
<evidence type="ECO:0000313" key="4">
    <source>
        <dbReference type="EMBL" id="KAK4193956.1"/>
    </source>
</evidence>
<dbReference type="GO" id="GO:0002143">
    <property type="term" value="P:tRNA wobble position uridine thiolation"/>
    <property type="evidence" value="ECO:0007669"/>
    <property type="project" value="TreeGrafter"/>
</dbReference>
<dbReference type="EMBL" id="MU864350">
    <property type="protein sequence ID" value="KAK4193956.1"/>
    <property type="molecule type" value="Genomic_DNA"/>
</dbReference>
<gene>
    <name evidence="3" type="primary">NCS2</name>
    <name evidence="3" type="synonym">CTU2</name>
    <name evidence="4" type="ORF">QBC35DRAFT_480757</name>
</gene>
<dbReference type="HAMAP" id="MF_03054">
    <property type="entry name" value="CTU2"/>
    <property type="match status" value="1"/>
</dbReference>
<keyword evidence="1 3" id="KW-0963">Cytoplasm</keyword>
<evidence type="ECO:0000256" key="3">
    <source>
        <dbReference type="HAMAP-Rule" id="MF_03054"/>
    </source>
</evidence>
<dbReference type="Proteomes" id="UP001302126">
    <property type="component" value="Unassembled WGS sequence"/>
</dbReference>
<comment type="pathway">
    <text evidence="3">tRNA modification; 5-methoxycarbonylmethyl-2-thiouridine-tRNA biosynthesis.</text>
</comment>
<comment type="function">
    <text evidence="3">Plays a central role in 2-thiolation of mcm(5)S(2)U at tRNA wobble positions of tRNA(Lys), tRNA(Glu) and tRNA(Gln). May act by forming a heterodimer with NCS6 that ligates sulfur from thiocarboxylated URM1 onto the uridine of tRNAs at wobble position. Prior mcm(5) tRNA modification by the elongator complex is required for 2-thiolation. May also be involved in protein urmylation.</text>
</comment>
<comment type="subcellular location">
    <subcellularLocation>
        <location evidence="3">Cytoplasm</location>
    </subcellularLocation>
</comment>
<dbReference type="InterPro" id="IPR014729">
    <property type="entry name" value="Rossmann-like_a/b/a_fold"/>
</dbReference>
<evidence type="ECO:0000256" key="1">
    <source>
        <dbReference type="ARBA" id="ARBA00022490"/>
    </source>
</evidence>
<dbReference type="AlphaFoldDB" id="A0AAN7AMA0"/>
<dbReference type="GO" id="GO:0000049">
    <property type="term" value="F:tRNA binding"/>
    <property type="evidence" value="ECO:0007669"/>
    <property type="project" value="InterPro"/>
</dbReference>
<dbReference type="GO" id="GO:0016779">
    <property type="term" value="F:nucleotidyltransferase activity"/>
    <property type="evidence" value="ECO:0007669"/>
    <property type="project" value="UniProtKB-UniRule"/>
</dbReference>
<proteinExistence type="inferred from homology"/>
<organism evidence="4 5">
    <name type="scientific">Podospora australis</name>
    <dbReference type="NCBI Taxonomy" id="1536484"/>
    <lineage>
        <taxon>Eukaryota</taxon>
        <taxon>Fungi</taxon>
        <taxon>Dikarya</taxon>
        <taxon>Ascomycota</taxon>
        <taxon>Pezizomycotina</taxon>
        <taxon>Sordariomycetes</taxon>
        <taxon>Sordariomycetidae</taxon>
        <taxon>Sordariales</taxon>
        <taxon>Podosporaceae</taxon>
        <taxon>Podospora</taxon>
    </lineage>
</organism>
<dbReference type="InterPro" id="IPR019407">
    <property type="entry name" value="CTU2"/>
</dbReference>
<accession>A0AAN7AMA0</accession>
<dbReference type="SUPFAM" id="SSF52402">
    <property type="entry name" value="Adenine nucleotide alpha hydrolases-like"/>
    <property type="match status" value="1"/>
</dbReference>
<comment type="caution">
    <text evidence="4">The sequence shown here is derived from an EMBL/GenBank/DDBJ whole genome shotgun (WGS) entry which is preliminary data.</text>
</comment>
<dbReference type="PANTHER" id="PTHR20882:SF14">
    <property type="entry name" value="CYTOPLASMIC TRNA 2-THIOLATION PROTEIN 2"/>
    <property type="match status" value="1"/>
</dbReference>
<reference evidence="4" key="1">
    <citation type="journal article" date="2023" name="Mol. Phylogenet. Evol.">
        <title>Genome-scale phylogeny and comparative genomics of the fungal order Sordariales.</title>
        <authorList>
            <person name="Hensen N."/>
            <person name="Bonometti L."/>
            <person name="Westerberg I."/>
            <person name="Brannstrom I.O."/>
            <person name="Guillou S."/>
            <person name="Cros-Aarteil S."/>
            <person name="Calhoun S."/>
            <person name="Haridas S."/>
            <person name="Kuo A."/>
            <person name="Mondo S."/>
            <person name="Pangilinan J."/>
            <person name="Riley R."/>
            <person name="LaButti K."/>
            <person name="Andreopoulos B."/>
            <person name="Lipzen A."/>
            <person name="Chen C."/>
            <person name="Yan M."/>
            <person name="Daum C."/>
            <person name="Ng V."/>
            <person name="Clum A."/>
            <person name="Steindorff A."/>
            <person name="Ohm R.A."/>
            <person name="Martin F."/>
            <person name="Silar P."/>
            <person name="Natvig D.O."/>
            <person name="Lalanne C."/>
            <person name="Gautier V."/>
            <person name="Ament-Velasquez S.L."/>
            <person name="Kruys A."/>
            <person name="Hutchinson M.I."/>
            <person name="Powell A.J."/>
            <person name="Barry K."/>
            <person name="Miller A.N."/>
            <person name="Grigoriev I.V."/>
            <person name="Debuchy R."/>
            <person name="Gladieux P."/>
            <person name="Hiltunen Thoren M."/>
            <person name="Johannesson H."/>
        </authorList>
    </citation>
    <scope>NUCLEOTIDE SEQUENCE</scope>
    <source>
        <strain evidence="4">PSN309</strain>
    </source>
</reference>
<comment type="similarity">
    <text evidence="3">Belongs to the CTU2/NCS2 family.</text>
</comment>
<protein>
    <recommendedName>
        <fullName evidence="3">Cytoplasmic tRNA 2-thiolation protein 2</fullName>
    </recommendedName>
</protein>